<name>A0ABW9RTG8_9BACT</name>
<accession>A0ABW9RTG8</accession>
<feature type="signal peptide" evidence="1">
    <location>
        <begin position="1"/>
        <end position="19"/>
    </location>
</feature>
<dbReference type="InterPro" id="IPR040756">
    <property type="entry name" value="Peptidase_M61_N"/>
</dbReference>
<dbReference type="RefSeq" id="WP_155173597.1">
    <property type="nucleotide sequence ID" value="NZ_BAAAFL010000012.1"/>
</dbReference>
<organism evidence="4 5">
    <name type="scientific">Fulvivirga kasyanovii</name>
    <dbReference type="NCBI Taxonomy" id="396812"/>
    <lineage>
        <taxon>Bacteria</taxon>
        <taxon>Pseudomonadati</taxon>
        <taxon>Bacteroidota</taxon>
        <taxon>Cytophagia</taxon>
        <taxon>Cytophagales</taxon>
        <taxon>Fulvivirgaceae</taxon>
        <taxon>Fulvivirga</taxon>
    </lineage>
</organism>
<evidence type="ECO:0000259" key="3">
    <source>
        <dbReference type="Pfam" id="PF17899"/>
    </source>
</evidence>
<gene>
    <name evidence="4" type="ORF">E1163_16620</name>
</gene>
<protein>
    <submittedName>
        <fullName evidence="4">Peptidase M61</fullName>
    </submittedName>
</protein>
<keyword evidence="5" id="KW-1185">Reference proteome</keyword>
<evidence type="ECO:0000256" key="1">
    <source>
        <dbReference type="SAM" id="SignalP"/>
    </source>
</evidence>
<dbReference type="InterPro" id="IPR007963">
    <property type="entry name" value="Peptidase_M61_catalytic"/>
</dbReference>
<dbReference type="Gene3D" id="1.10.390.10">
    <property type="entry name" value="Neutral Protease Domain 2"/>
    <property type="match status" value="1"/>
</dbReference>
<dbReference type="Proteomes" id="UP000798808">
    <property type="component" value="Unassembled WGS sequence"/>
</dbReference>
<feature type="domain" description="Peptidase M61 catalytic" evidence="2">
    <location>
        <begin position="313"/>
        <end position="385"/>
    </location>
</feature>
<dbReference type="EMBL" id="SMLW01000588">
    <property type="protein sequence ID" value="MTI26584.1"/>
    <property type="molecule type" value="Genomic_DNA"/>
</dbReference>
<sequence length="635" mass="72252">MKKLLILSLLSICAISVFANDNYKYTIDLTKVNEDRVFVELEPPTIKENQITFYLPKIIPGTYSIADYGRMVSEFTAYDKKGRKLEVERLDDNSWTIKGAKKLAKISYWVEDTYDTEKDGPSIFEPAGTNIEADKNYVLNPSGFFGYFEGMKEVPFDVNIIRKENFYGATGLVPATVGADLSTVIDLEKSEKATASGKKVDQFKVEDYDRLVDSPIMYSAPDTALIKVADTEVLIASYSPNKMVTAKEIAASIKEILQAQKEYLGGELPVNKYAFIFYFTDQPVLSYGALEHSYSSFYYMPEMRIQAMAQQLRDFAAHEFFHIVTPLTIHSEEIDNFDFNDPQMSKHLWMYEGVTEYFAGNMQIQYDLIGPDEYLEMIREKMITASDFLDTVAFTDISKFTLEKYSDQYYNVYLKGALIGLALDLKLLELSDGEYGLQELMHDLSKKYGKNSAFDDEQLFDIITEMTYPEIGEFLNTYVGGTKPLPYKEIFETVGINYIPEENIEFYSMGLQQQNITIAEHEGQKYLAIAGVDKLNAMGDSLAFKEGDILLRINGQEIPPLGPEIGPFIGNIQNSLDEGQTLSYTVLRKDDEGNFNEVELSSPVFKVQAVQQHLFELMENPTEKQLLIREAWLRP</sequence>
<dbReference type="Pfam" id="PF05299">
    <property type="entry name" value="Peptidase_M61"/>
    <property type="match status" value="1"/>
</dbReference>
<dbReference type="SUPFAM" id="SSF55486">
    <property type="entry name" value="Metalloproteases ('zincins'), catalytic domain"/>
    <property type="match status" value="1"/>
</dbReference>
<feature type="chain" id="PRO_5047150144" evidence="1">
    <location>
        <begin position="20"/>
        <end position="635"/>
    </location>
</feature>
<feature type="domain" description="Peptidase M61 N-terminal" evidence="3">
    <location>
        <begin position="24"/>
        <end position="219"/>
    </location>
</feature>
<dbReference type="Pfam" id="PF17899">
    <property type="entry name" value="Peptidase_M61_N"/>
    <property type="match status" value="1"/>
</dbReference>
<proteinExistence type="predicted"/>
<dbReference type="InterPro" id="IPR027268">
    <property type="entry name" value="Peptidase_M4/M1_CTD_sf"/>
</dbReference>
<evidence type="ECO:0000259" key="2">
    <source>
        <dbReference type="Pfam" id="PF05299"/>
    </source>
</evidence>
<evidence type="ECO:0000313" key="5">
    <source>
        <dbReference type="Proteomes" id="UP000798808"/>
    </source>
</evidence>
<comment type="caution">
    <text evidence="4">The sequence shown here is derived from an EMBL/GenBank/DDBJ whole genome shotgun (WGS) entry which is preliminary data.</text>
</comment>
<keyword evidence="1" id="KW-0732">Signal</keyword>
<dbReference type="Gene3D" id="2.60.40.3650">
    <property type="match status" value="1"/>
</dbReference>
<reference evidence="4 5" key="1">
    <citation type="submission" date="2019-02" db="EMBL/GenBank/DDBJ databases">
        <authorList>
            <person name="Goldberg S.R."/>
            <person name="Haltli B.A."/>
            <person name="Correa H."/>
            <person name="Russell K.G."/>
        </authorList>
    </citation>
    <scope>NUCLEOTIDE SEQUENCE [LARGE SCALE GENOMIC DNA]</scope>
    <source>
        <strain evidence="4 5">JCM 16186</strain>
    </source>
</reference>
<evidence type="ECO:0000313" key="4">
    <source>
        <dbReference type="EMBL" id="MTI26584.1"/>
    </source>
</evidence>